<dbReference type="Proteomes" id="UP001629214">
    <property type="component" value="Unassembled WGS sequence"/>
</dbReference>
<dbReference type="RefSeq" id="WP_408169956.1">
    <property type="nucleotide sequence ID" value="NZ_JAQQFR010000017.1"/>
</dbReference>
<keyword evidence="3" id="KW-0547">Nucleotide-binding</keyword>
<keyword evidence="4 6" id="KW-0067">ATP-binding</keyword>
<sequence length="369" mass="40161">MSSSTSFSNTTALKPLSIKLVQCSKTFGNGAPALEPIDLEIHPGETLVLLGPSGCGKTTTLRLIAGLEFPDAGGRVLFGDEDVTDLPIEKRGVGMVFQNYALFPNMTVGENIAYGLKIRKMAPAERLAKIDTLLEMVHLQGLSHRRIDQLSGGQKQRVALARALAVEPKVLLLDEPLTALDAKLRETLRADLNQLLRKLGITAIYVTHDQGEAMALGDRVVVMERGKIAQIGSPQDIYYRPVNNFVADFIGTMNRVTGVGRAGQLSFSAGAVPMAAVKDNQTMTAMFRPEDVDIVPLETVGAEIFGDVMSTFFMGDRTRLLVDIGGEMPIIVETRRRGVWHAGERIGLRVPEQAVMQLPGKPWEGEERA</sequence>
<gene>
    <name evidence="6" type="ORF">PQR63_21345</name>
</gene>
<dbReference type="EMBL" id="JAQQFR010000017">
    <property type="protein sequence ID" value="MFL9880958.1"/>
    <property type="molecule type" value="Genomic_DNA"/>
</dbReference>
<dbReference type="SMART" id="SM00382">
    <property type="entry name" value="AAA"/>
    <property type="match status" value="1"/>
</dbReference>
<dbReference type="InterPro" id="IPR003439">
    <property type="entry name" value="ABC_transporter-like_ATP-bd"/>
</dbReference>
<evidence type="ECO:0000256" key="2">
    <source>
        <dbReference type="ARBA" id="ARBA00022475"/>
    </source>
</evidence>
<evidence type="ECO:0000313" key="7">
    <source>
        <dbReference type="Proteomes" id="UP001629214"/>
    </source>
</evidence>
<dbReference type="Pfam" id="PF08402">
    <property type="entry name" value="TOBE_2"/>
    <property type="match status" value="1"/>
</dbReference>
<dbReference type="InterPro" id="IPR050093">
    <property type="entry name" value="ABC_SmlMolc_Importer"/>
</dbReference>
<dbReference type="PROSITE" id="PS50893">
    <property type="entry name" value="ABC_TRANSPORTER_2"/>
    <property type="match status" value="1"/>
</dbReference>
<organism evidence="6 7">
    <name type="scientific">Herbaspirillum rhizosphaerae</name>
    <dbReference type="NCBI Taxonomy" id="346179"/>
    <lineage>
        <taxon>Bacteria</taxon>
        <taxon>Pseudomonadati</taxon>
        <taxon>Pseudomonadota</taxon>
        <taxon>Betaproteobacteria</taxon>
        <taxon>Burkholderiales</taxon>
        <taxon>Oxalobacteraceae</taxon>
        <taxon>Herbaspirillum</taxon>
    </lineage>
</organism>
<accession>A0ABW8ZDL9</accession>
<name>A0ABW8ZDL9_9BURK</name>
<dbReference type="InterPro" id="IPR013611">
    <property type="entry name" value="Transp-assoc_OB_typ2"/>
</dbReference>
<reference evidence="6 7" key="1">
    <citation type="journal article" date="2024" name="Chem. Sci.">
        <title>Discovery of megapolipeptins by genome mining of a Burkholderiales bacteria collection.</title>
        <authorList>
            <person name="Paulo B.S."/>
            <person name="Recchia M.J.J."/>
            <person name="Lee S."/>
            <person name="Fergusson C.H."/>
            <person name="Romanowski S.B."/>
            <person name="Hernandez A."/>
            <person name="Krull N."/>
            <person name="Liu D.Y."/>
            <person name="Cavanagh H."/>
            <person name="Bos A."/>
            <person name="Gray C.A."/>
            <person name="Murphy B.T."/>
            <person name="Linington R.G."/>
            <person name="Eustaquio A.S."/>
        </authorList>
    </citation>
    <scope>NUCLEOTIDE SEQUENCE [LARGE SCALE GENOMIC DNA]</scope>
    <source>
        <strain evidence="6 7">RL21-008-BIB-B</strain>
    </source>
</reference>
<comment type="caution">
    <text evidence="6">The sequence shown here is derived from an EMBL/GenBank/DDBJ whole genome shotgun (WGS) entry which is preliminary data.</text>
</comment>
<dbReference type="Gene3D" id="3.40.50.300">
    <property type="entry name" value="P-loop containing nucleotide triphosphate hydrolases"/>
    <property type="match status" value="1"/>
</dbReference>
<dbReference type="InterPro" id="IPR008995">
    <property type="entry name" value="Mo/tungstate-bd_C_term_dom"/>
</dbReference>
<keyword evidence="1" id="KW-0813">Transport</keyword>
<dbReference type="Pfam" id="PF00005">
    <property type="entry name" value="ABC_tran"/>
    <property type="match status" value="1"/>
</dbReference>
<dbReference type="PANTHER" id="PTHR42781:SF4">
    <property type="entry name" value="SPERMIDINE_PUTRESCINE IMPORT ATP-BINDING PROTEIN POTA"/>
    <property type="match status" value="1"/>
</dbReference>
<keyword evidence="7" id="KW-1185">Reference proteome</keyword>
<feature type="domain" description="ABC transporter" evidence="5">
    <location>
        <begin position="18"/>
        <end position="250"/>
    </location>
</feature>
<keyword evidence="2" id="KW-1003">Cell membrane</keyword>
<evidence type="ECO:0000256" key="1">
    <source>
        <dbReference type="ARBA" id="ARBA00022448"/>
    </source>
</evidence>
<dbReference type="InterPro" id="IPR027417">
    <property type="entry name" value="P-loop_NTPase"/>
</dbReference>
<evidence type="ECO:0000259" key="5">
    <source>
        <dbReference type="PROSITE" id="PS50893"/>
    </source>
</evidence>
<dbReference type="PROSITE" id="PS00211">
    <property type="entry name" value="ABC_TRANSPORTER_1"/>
    <property type="match status" value="1"/>
</dbReference>
<dbReference type="SUPFAM" id="SSF50331">
    <property type="entry name" value="MOP-like"/>
    <property type="match status" value="1"/>
</dbReference>
<evidence type="ECO:0000313" key="6">
    <source>
        <dbReference type="EMBL" id="MFL9880958.1"/>
    </source>
</evidence>
<evidence type="ECO:0000256" key="4">
    <source>
        <dbReference type="ARBA" id="ARBA00022840"/>
    </source>
</evidence>
<dbReference type="InterPro" id="IPR017871">
    <property type="entry name" value="ABC_transporter-like_CS"/>
</dbReference>
<protein>
    <submittedName>
        <fullName evidence="6">ABC transporter ATP-binding protein</fullName>
    </submittedName>
</protein>
<dbReference type="InterPro" id="IPR003593">
    <property type="entry name" value="AAA+_ATPase"/>
</dbReference>
<evidence type="ECO:0000256" key="3">
    <source>
        <dbReference type="ARBA" id="ARBA00022741"/>
    </source>
</evidence>
<proteinExistence type="predicted"/>
<keyword evidence="2" id="KW-0472">Membrane</keyword>
<dbReference type="GO" id="GO:0005524">
    <property type="term" value="F:ATP binding"/>
    <property type="evidence" value="ECO:0007669"/>
    <property type="project" value="UniProtKB-KW"/>
</dbReference>
<dbReference type="PANTHER" id="PTHR42781">
    <property type="entry name" value="SPERMIDINE/PUTRESCINE IMPORT ATP-BINDING PROTEIN POTA"/>
    <property type="match status" value="1"/>
</dbReference>
<dbReference type="SUPFAM" id="SSF52540">
    <property type="entry name" value="P-loop containing nucleoside triphosphate hydrolases"/>
    <property type="match status" value="1"/>
</dbReference>
<dbReference type="Gene3D" id="2.40.50.100">
    <property type="match status" value="1"/>
</dbReference>